<protein>
    <submittedName>
        <fullName evidence="1">Uncharacterized protein</fullName>
    </submittedName>
</protein>
<keyword evidence="2" id="KW-1185">Reference proteome</keyword>
<organism evidence="1 2">
    <name type="scientific">Alkalicoccus daliensis</name>
    <dbReference type="NCBI Taxonomy" id="745820"/>
    <lineage>
        <taxon>Bacteria</taxon>
        <taxon>Bacillati</taxon>
        <taxon>Bacillota</taxon>
        <taxon>Bacilli</taxon>
        <taxon>Bacillales</taxon>
        <taxon>Bacillaceae</taxon>
        <taxon>Alkalicoccus</taxon>
    </lineage>
</organism>
<gene>
    <name evidence="1" type="ORF">SAMN04488053_102270</name>
</gene>
<accession>A0A1H0CXY3</accession>
<evidence type="ECO:0000313" key="1">
    <source>
        <dbReference type="EMBL" id="SDN62666.1"/>
    </source>
</evidence>
<dbReference type="AlphaFoldDB" id="A0A1H0CXY3"/>
<dbReference type="Proteomes" id="UP000198778">
    <property type="component" value="Unassembled WGS sequence"/>
</dbReference>
<reference evidence="2" key="1">
    <citation type="submission" date="2016-10" db="EMBL/GenBank/DDBJ databases">
        <authorList>
            <person name="Varghese N."/>
            <person name="Submissions S."/>
        </authorList>
    </citation>
    <scope>NUCLEOTIDE SEQUENCE [LARGE SCALE GENOMIC DNA]</scope>
    <source>
        <strain evidence="2">CGMCC 1.10369</strain>
    </source>
</reference>
<name>A0A1H0CXY3_9BACI</name>
<dbReference type="STRING" id="745820.SAMN04488053_102270"/>
<dbReference type="EMBL" id="FNIL01000002">
    <property type="protein sequence ID" value="SDN62666.1"/>
    <property type="molecule type" value="Genomic_DNA"/>
</dbReference>
<sequence>MTFICYIAADVPLTARSYQARDLDVHFNKYTKGIKGFNLPLQIEIEYGILTKKELDILLDYLYEHADQYRKCTFQVANFINSTKHSMKVLQRKKVLLHQIRSPEELLLEEGELITIKKIPFIY</sequence>
<evidence type="ECO:0000313" key="2">
    <source>
        <dbReference type="Proteomes" id="UP000198778"/>
    </source>
</evidence>
<dbReference type="RefSeq" id="WP_090841577.1">
    <property type="nucleotide sequence ID" value="NZ_FNIL01000002.1"/>
</dbReference>
<proteinExistence type="predicted"/>
<dbReference type="OrthoDB" id="2939377at2"/>